<evidence type="ECO:0000313" key="5">
    <source>
        <dbReference type="Proteomes" id="UP001301152"/>
    </source>
</evidence>
<dbReference type="InterPro" id="IPR020816">
    <property type="entry name" value="Histone-like_DNA-bd_CS"/>
</dbReference>
<dbReference type="InterPro" id="IPR000119">
    <property type="entry name" value="Hist_DNA-bd"/>
</dbReference>
<dbReference type="PANTHER" id="PTHR33175:SF5">
    <property type="entry name" value="INTEGRATION HOST FACTOR SUBUNIT BETA"/>
    <property type="match status" value="1"/>
</dbReference>
<dbReference type="PRINTS" id="PR01727">
    <property type="entry name" value="DNABINDINGHU"/>
</dbReference>
<dbReference type="SUPFAM" id="SSF47729">
    <property type="entry name" value="IHF-like DNA-binding proteins"/>
    <property type="match status" value="1"/>
</dbReference>
<accession>A0ABT3QAX5</accession>
<dbReference type="NCBIfam" id="NF001222">
    <property type="entry name" value="PRK00199.1"/>
    <property type="match status" value="1"/>
</dbReference>
<sequence length="95" mass="10600">MTRSELINALMRKNPHLPVKSITLIVNAVFGSIAKSLSEGNRVELRGFGTFSFKTRAPRVGRNPKTGAQVHVAEKSIPFFKTGKELHIRINKDRS</sequence>
<dbReference type="InterPro" id="IPR010992">
    <property type="entry name" value="IHF-like_DNA-bd_dom_sf"/>
</dbReference>
<dbReference type="Proteomes" id="UP001301152">
    <property type="component" value="Unassembled WGS sequence"/>
</dbReference>
<dbReference type="RefSeq" id="WP_173559324.1">
    <property type="nucleotide sequence ID" value="NZ_JAERLA010000001.1"/>
</dbReference>
<evidence type="ECO:0000313" key="4">
    <source>
        <dbReference type="EMBL" id="MCX2562437.1"/>
    </source>
</evidence>
<evidence type="ECO:0000256" key="3">
    <source>
        <dbReference type="RuleBase" id="RU003939"/>
    </source>
</evidence>
<reference evidence="4 5" key="1">
    <citation type="submission" date="2022-11" db="EMBL/GenBank/DDBJ databases">
        <title>Genome sequencing of Acetobacter type strain.</title>
        <authorList>
            <person name="Heo J."/>
            <person name="Lee D."/>
            <person name="Han B.-H."/>
            <person name="Hong S.-B."/>
            <person name="Kwon S.-W."/>
        </authorList>
    </citation>
    <scope>NUCLEOTIDE SEQUENCE [LARGE SCALE GENOMIC DNA]</scope>
    <source>
        <strain evidence="4 5">KACC 21253</strain>
    </source>
</reference>
<dbReference type="Pfam" id="PF00216">
    <property type="entry name" value="Bac_DNA_binding"/>
    <property type="match status" value="1"/>
</dbReference>
<dbReference type="SMART" id="SM00411">
    <property type="entry name" value="BHL"/>
    <property type="match status" value="1"/>
</dbReference>
<dbReference type="CDD" id="cd13836">
    <property type="entry name" value="IHF_B"/>
    <property type="match status" value="1"/>
</dbReference>
<protein>
    <submittedName>
        <fullName evidence="4">Integration host factor subunit beta</fullName>
    </submittedName>
</protein>
<keyword evidence="5" id="KW-1185">Reference proteome</keyword>
<organism evidence="4 5">
    <name type="scientific">Acetobacter thailandicus</name>
    <dbReference type="NCBI Taxonomy" id="1502842"/>
    <lineage>
        <taxon>Bacteria</taxon>
        <taxon>Pseudomonadati</taxon>
        <taxon>Pseudomonadota</taxon>
        <taxon>Alphaproteobacteria</taxon>
        <taxon>Acetobacterales</taxon>
        <taxon>Acetobacteraceae</taxon>
        <taxon>Acetobacter</taxon>
    </lineage>
</organism>
<keyword evidence="2" id="KW-0238">DNA-binding</keyword>
<dbReference type="PANTHER" id="PTHR33175">
    <property type="entry name" value="DNA-BINDING PROTEIN HU"/>
    <property type="match status" value="1"/>
</dbReference>
<name>A0ABT3QAX5_9PROT</name>
<evidence type="ECO:0000256" key="1">
    <source>
        <dbReference type="ARBA" id="ARBA00010529"/>
    </source>
</evidence>
<dbReference type="Gene3D" id="4.10.520.10">
    <property type="entry name" value="IHF-like DNA-binding proteins"/>
    <property type="match status" value="1"/>
</dbReference>
<comment type="caution">
    <text evidence="4">The sequence shown here is derived from an EMBL/GenBank/DDBJ whole genome shotgun (WGS) entry which is preliminary data.</text>
</comment>
<dbReference type="EMBL" id="JAPIUZ010000001">
    <property type="protein sequence ID" value="MCX2562437.1"/>
    <property type="molecule type" value="Genomic_DNA"/>
</dbReference>
<gene>
    <name evidence="4" type="ORF">OQ497_00420</name>
</gene>
<comment type="similarity">
    <text evidence="1 3">Belongs to the bacterial histone-like protein family.</text>
</comment>
<dbReference type="PROSITE" id="PS00045">
    <property type="entry name" value="HISTONE_LIKE"/>
    <property type="match status" value="1"/>
</dbReference>
<evidence type="ECO:0000256" key="2">
    <source>
        <dbReference type="ARBA" id="ARBA00023125"/>
    </source>
</evidence>
<proteinExistence type="inferred from homology"/>